<feature type="non-terminal residue" evidence="1">
    <location>
        <position position="1"/>
    </location>
</feature>
<name>A0AAD2HL53_9AGAR</name>
<evidence type="ECO:0000313" key="2">
    <source>
        <dbReference type="Proteomes" id="UP001295794"/>
    </source>
</evidence>
<gene>
    <name evidence="1" type="ORF">MYCIT1_LOCUS26455</name>
</gene>
<comment type="caution">
    <text evidence="1">The sequence shown here is derived from an EMBL/GenBank/DDBJ whole genome shotgun (WGS) entry which is preliminary data.</text>
</comment>
<protein>
    <submittedName>
        <fullName evidence="1">Uncharacterized protein</fullName>
    </submittedName>
</protein>
<proteinExistence type="predicted"/>
<dbReference type="Proteomes" id="UP001295794">
    <property type="component" value="Unassembled WGS sequence"/>
</dbReference>
<keyword evidence="2" id="KW-1185">Reference proteome</keyword>
<dbReference type="EMBL" id="CAVNYO010000419">
    <property type="protein sequence ID" value="CAK5277440.1"/>
    <property type="molecule type" value="Genomic_DNA"/>
</dbReference>
<feature type="non-terminal residue" evidence="1">
    <location>
        <position position="89"/>
    </location>
</feature>
<dbReference type="AlphaFoldDB" id="A0AAD2HL53"/>
<accession>A0AAD2HL53</accession>
<evidence type="ECO:0000313" key="1">
    <source>
        <dbReference type="EMBL" id="CAK5277440.1"/>
    </source>
</evidence>
<reference evidence="1" key="1">
    <citation type="submission" date="2023-11" db="EMBL/GenBank/DDBJ databases">
        <authorList>
            <person name="De Vega J J."/>
            <person name="De Vega J J."/>
        </authorList>
    </citation>
    <scope>NUCLEOTIDE SEQUENCE</scope>
</reference>
<sequence>EVVIHRRYIELMVGPRPCPKPSPVARSTRSLPSGELRPVSSLLPQLEALGEGAFGRRNRAPVLPLLPAAFPGFIQRSVHLENPTGFRAE</sequence>
<organism evidence="1 2">
    <name type="scientific">Mycena citricolor</name>
    <dbReference type="NCBI Taxonomy" id="2018698"/>
    <lineage>
        <taxon>Eukaryota</taxon>
        <taxon>Fungi</taxon>
        <taxon>Dikarya</taxon>
        <taxon>Basidiomycota</taxon>
        <taxon>Agaricomycotina</taxon>
        <taxon>Agaricomycetes</taxon>
        <taxon>Agaricomycetidae</taxon>
        <taxon>Agaricales</taxon>
        <taxon>Marasmiineae</taxon>
        <taxon>Mycenaceae</taxon>
        <taxon>Mycena</taxon>
    </lineage>
</organism>